<keyword evidence="2" id="KW-0479">Metal-binding</keyword>
<dbReference type="Proteomes" id="UP000266177">
    <property type="component" value="Unassembled WGS sequence"/>
</dbReference>
<proteinExistence type="predicted"/>
<feature type="signal peptide" evidence="5">
    <location>
        <begin position="1"/>
        <end position="25"/>
    </location>
</feature>
<dbReference type="GO" id="GO:0006508">
    <property type="term" value="P:proteolysis"/>
    <property type="evidence" value="ECO:0007669"/>
    <property type="project" value="UniProtKB-KW"/>
</dbReference>
<feature type="chain" id="PRO_5017215063" description="Peptidase M10 metallopeptidase domain-containing protein" evidence="5">
    <location>
        <begin position="26"/>
        <end position="195"/>
    </location>
</feature>
<evidence type="ECO:0000256" key="5">
    <source>
        <dbReference type="SAM" id="SignalP"/>
    </source>
</evidence>
<evidence type="ECO:0000313" key="8">
    <source>
        <dbReference type="Proteomes" id="UP000266177"/>
    </source>
</evidence>
<reference evidence="7 8" key="1">
    <citation type="submission" date="2018-09" db="EMBL/GenBank/DDBJ databases">
        <title>Paenibacillus SK2017-BO5.</title>
        <authorList>
            <person name="Piskunova J.V."/>
            <person name="Dubiley S.A."/>
            <person name="Severinov K.V."/>
        </authorList>
    </citation>
    <scope>NUCLEOTIDE SEQUENCE [LARGE SCALE GENOMIC DNA]</scope>
    <source>
        <strain evidence="7 8">BO5</strain>
    </source>
</reference>
<dbReference type="EMBL" id="QYZD01000012">
    <property type="protein sequence ID" value="RJG23080.1"/>
    <property type="molecule type" value="Genomic_DNA"/>
</dbReference>
<dbReference type="AlphaFoldDB" id="A0A3A3GIT0"/>
<sequence length="195" mass="21841">MKRKMLFLSLSAVILVITFSSITNADTFKKSRVEGIYNAWYDSSVSSYGYTGAIDAARKNWSDISSNVSIGYTNDKTGYSTDEVYVGTTAQADLLGRALPHVISWPINIPVDPDMFNWDYSVVSFYHNNFVSHNLNTFNLRKHIATHEFGHALGLAHTTGANQYNSIMKSGTNEEETIFSPTSYDKGQLRDKWGN</sequence>
<dbReference type="GO" id="GO:0008270">
    <property type="term" value="F:zinc ion binding"/>
    <property type="evidence" value="ECO:0007669"/>
    <property type="project" value="InterPro"/>
</dbReference>
<keyword evidence="3" id="KW-0378">Hydrolase</keyword>
<evidence type="ECO:0000256" key="2">
    <source>
        <dbReference type="ARBA" id="ARBA00022723"/>
    </source>
</evidence>
<keyword evidence="1" id="KW-0645">Protease</keyword>
<keyword evidence="4" id="KW-0862">Zinc</keyword>
<evidence type="ECO:0000313" key="7">
    <source>
        <dbReference type="EMBL" id="RJG23080.1"/>
    </source>
</evidence>
<feature type="domain" description="Peptidase M10 metallopeptidase" evidence="6">
    <location>
        <begin position="135"/>
        <end position="171"/>
    </location>
</feature>
<dbReference type="Gene3D" id="3.40.390.10">
    <property type="entry name" value="Collagenase (Catalytic Domain)"/>
    <property type="match status" value="1"/>
</dbReference>
<keyword evidence="5" id="KW-0732">Signal</keyword>
<gene>
    <name evidence="7" type="ORF">DQX05_14480</name>
</gene>
<accession>A0A3A3GIT0</accession>
<dbReference type="InterPro" id="IPR001818">
    <property type="entry name" value="Pept_M10_metallopeptidase"/>
</dbReference>
<evidence type="ECO:0000256" key="4">
    <source>
        <dbReference type="ARBA" id="ARBA00022833"/>
    </source>
</evidence>
<dbReference type="Pfam" id="PF00413">
    <property type="entry name" value="Peptidase_M10"/>
    <property type="match status" value="1"/>
</dbReference>
<protein>
    <recommendedName>
        <fullName evidence="6">Peptidase M10 metallopeptidase domain-containing protein</fullName>
    </recommendedName>
</protein>
<organism evidence="7 8">
    <name type="scientific">Paenibacillus thiaminolyticus</name>
    <name type="common">Bacillus thiaminolyticus</name>
    <dbReference type="NCBI Taxonomy" id="49283"/>
    <lineage>
        <taxon>Bacteria</taxon>
        <taxon>Bacillati</taxon>
        <taxon>Bacillota</taxon>
        <taxon>Bacilli</taxon>
        <taxon>Bacillales</taxon>
        <taxon>Paenibacillaceae</taxon>
        <taxon>Paenibacillus</taxon>
    </lineage>
</organism>
<name>A0A3A3GIT0_PANTH</name>
<evidence type="ECO:0000256" key="3">
    <source>
        <dbReference type="ARBA" id="ARBA00022801"/>
    </source>
</evidence>
<dbReference type="GO" id="GO:0004222">
    <property type="term" value="F:metalloendopeptidase activity"/>
    <property type="evidence" value="ECO:0007669"/>
    <property type="project" value="InterPro"/>
</dbReference>
<evidence type="ECO:0000256" key="1">
    <source>
        <dbReference type="ARBA" id="ARBA00022670"/>
    </source>
</evidence>
<dbReference type="OrthoDB" id="2467676at2"/>
<dbReference type="InterPro" id="IPR024079">
    <property type="entry name" value="MetalloPept_cat_dom_sf"/>
</dbReference>
<dbReference type="RefSeq" id="WP_147385188.1">
    <property type="nucleotide sequence ID" value="NZ_QYZD01000012.1"/>
</dbReference>
<dbReference type="GO" id="GO:0031012">
    <property type="term" value="C:extracellular matrix"/>
    <property type="evidence" value="ECO:0007669"/>
    <property type="project" value="InterPro"/>
</dbReference>
<comment type="caution">
    <text evidence="7">The sequence shown here is derived from an EMBL/GenBank/DDBJ whole genome shotgun (WGS) entry which is preliminary data.</text>
</comment>
<evidence type="ECO:0000259" key="6">
    <source>
        <dbReference type="Pfam" id="PF00413"/>
    </source>
</evidence>
<dbReference type="SUPFAM" id="SSF55486">
    <property type="entry name" value="Metalloproteases ('zincins'), catalytic domain"/>
    <property type="match status" value="1"/>
</dbReference>